<evidence type="ECO:0000256" key="3">
    <source>
        <dbReference type="ARBA" id="ARBA00023315"/>
    </source>
</evidence>
<keyword evidence="2 4" id="KW-0808">Transferase</keyword>
<dbReference type="InterPro" id="IPR016181">
    <property type="entry name" value="Acyl_CoA_acyltransferase"/>
</dbReference>
<protein>
    <submittedName>
        <fullName evidence="4">Arginine N-succinyltransferase</fullName>
        <ecNumber evidence="4">2.3.1.109</ecNumber>
    </submittedName>
</protein>
<accession>A0ABV7HJ36</accession>
<dbReference type="Proteomes" id="UP001595476">
    <property type="component" value="Unassembled WGS sequence"/>
</dbReference>
<dbReference type="GO" id="GO:0008791">
    <property type="term" value="F:arginine N-succinyltransferase activity"/>
    <property type="evidence" value="ECO:0007669"/>
    <property type="project" value="UniProtKB-EC"/>
</dbReference>
<name>A0ABV7HJ36_9GAMM</name>
<keyword evidence="5" id="KW-1185">Reference proteome</keyword>
<dbReference type="SUPFAM" id="SSF55729">
    <property type="entry name" value="Acyl-CoA N-acyltransferases (Nat)"/>
    <property type="match status" value="1"/>
</dbReference>
<evidence type="ECO:0000256" key="1">
    <source>
        <dbReference type="ARBA" id="ARBA00022503"/>
    </source>
</evidence>
<evidence type="ECO:0000256" key="2">
    <source>
        <dbReference type="ARBA" id="ARBA00022679"/>
    </source>
</evidence>
<dbReference type="PANTHER" id="PTHR30420:SF1">
    <property type="entry name" value="ARGININE N-SUCCINYLTRANSFERASE"/>
    <property type="match status" value="1"/>
</dbReference>
<dbReference type="RefSeq" id="WP_386722610.1">
    <property type="nucleotide sequence ID" value="NZ_JBHRSZ010000007.1"/>
</dbReference>
<dbReference type="EC" id="2.3.1.109" evidence="4"/>
<keyword evidence="1" id="KW-0056">Arginine metabolism</keyword>
<sequence>MYSLRPAKQTDLDTILALACNQGVRQASLPKEAHQLRLFIQQSEEAFRQPNNALPSGSQAIKTKNFASNYLWVVCYTSEPEQDAVVVGTVAVEPYTGQKEPFYSYRQETLINASYRLKVKEKIPVLYQSHELAGFSQLHSMTLLAEHRNSQAISLMVQGVLLYMAEHTELFSSALLIEFPGFKDERGHSPLWKDLGQHFFQMTLEQACYHASIEDKALIAQLMPNHPLYKNLLSNTTQATLGEPQQDLLDYYQLFLREGFAPSQHLDIFDGGPCLICQNNSGHTFNENARIRLEHFHSNTQPCIVMNTQKHHPMAIYGNFESEWNLESIENVLNINPQEWIRYVPAHSGEETL</sequence>
<proteinExistence type="predicted"/>
<dbReference type="Pfam" id="PF04958">
    <property type="entry name" value="AstA"/>
    <property type="match status" value="1"/>
</dbReference>
<evidence type="ECO:0000313" key="4">
    <source>
        <dbReference type="EMBL" id="MFC3152683.1"/>
    </source>
</evidence>
<evidence type="ECO:0000313" key="5">
    <source>
        <dbReference type="Proteomes" id="UP001595476"/>
    </source>
</evidence>
<gene>
    <name evidence="4" type="ORF">ACFOEK_16725</name>
</gene>
<dbReference type="EMBL" id="JBHRSZ010000007">
    <property type="protein sequence ID" value="MFC3152683.1"/>
    <property type="molecule type" value="Genomic_DNA"/>
</dbReference>
<dbReference type="PANTHER" id="PTHR30420">
    <property type="entry name" value="N-SUCCINYLARGININE DIHYDROLASE"/>
    <property type="match status" value="1"/>
</dbReference>
<dbReference type="InterPro" id="IPR007041">
    <property type="entry name" value="Arg_succinylTrfase_AstA/AruG"/>
</dbReference>
<comment type="caution">
    <text evidence="4">The sequence shown here is derived from an EMBL/GenBank/DDBJ whole genome shotgun (WGS) entry which is preliminary data.</text>
</comment>
<organism evidence="4 5">
    <name type="scientific">Litoribrevibacter euphylliae</name>
    <dbReference type="NCBI Taxonomy" id="1834034"/>
    <lineage>
        <taxon>Bacteria</taxon>
        <taxon>Pseudomonadati</taxon>
        <taxon>Pseudomonadota</taxon>
        <taxon>Gammaproteobacteria</taxon>
        <taxon>Oceanospirillales</taxon>
        <taxon>Oceanospirillaceae</taxon>
        <taxon>Litoribrevibacter</taxon>
    </lineage>
</organism>
<reference evidence="5" key="1">
    <citation type="journal article" date="2019" name="Int. J. Syst. Evol. Microbiol.">
        <title>The Global Catalogue of Microorganisms (GCM) 10K type strain sequencing project: providing services to taxonomists for standard genome sequencing and annotation.</title>
        <authorList>
            <consortium name="The Broad Institute Genomics Platform"/>
            <consortium name="The Broad Institute Genome Sequencing Center for Infectious Disease"/>
            <person name="Wu L."/>
            <person name="Ma J."/>
        </authorList>
    </citation>
    <scope>NUCLEOTIDE SEQUENCE [LARGE SCALE GENOMIC DNA]</scope>
    <source>
        <strain evidence="5">KCTC 52438</strain>
    </source>
</reference>
<keyword evidence="3 4" id="KW-0012">Acyltransferase</keyword>